<sequence>MTNIAQTINVLQTDILTVRGYGKIRFIQTLF</sequence>
<evidence type="ECO:0000313" key="2">
    <source>
        <dbReference type="Proteomes" id="UP001165962"/>
    </source>
</evidence>
<proteinExistence type="predicted"/>
<keyword evidence="2" id="KW-1185">Reference proteome</keyword>
<organism evidence="1 2">
    <name type="scientific">Paenibacillus agricola</name>
    <dbReference type="NCBI Taxonomy" id="2716264"/>
    <lineage>
        <taxon>Bacteria</taxon>
        <taxon>Bacillati</taxon>
        <taxon>Bacillota</taxon>
        <taxon>Bacilli</taxon>
        <taxon>Bacillales</taxon>
        <taxon>Paenibacillaceae</taxon>
        <taxon>Paenibacillus</taxon>
    </lineage>
</organism>
<gene>
    <name evidence="1" type="ORF">G9U52_08870</name>
</gene>
<reference evidence="1" key="1">
    <citation type="submission" date="2020-03" db="EMBL/GenBank/DDBJ databases">
        <title>Draft sequencing of Paenibacilllus sp. S3N08.</title>
        <authorList>
            <person name="Kim D.-U."/>
        </authorList>
    </citation>
    <scope>NUCLEOTIDE SEQUENCE</scope>
    <source>
        <strain evidence="1">S3N08</strain>
    </source>
</reference>
<evidence type="ECO:0000313" key="1">
    <source>
        <dbReference type="EMBL" id="NHN29946.1"/>
    </source>
</evidence>
<dbReference type="Proteomes" id="UP001165962">
    <property type="component" value="Unassembled WGS sequence"/>
</dbReference>
<dbReference type="EMBL" id="JAAOIW010000003">
    <property type="protein sequence ID" value="NHN29946.1"/>
    <property type="molecule type" value="Genomic_DNA"/>
</dbReference>
<accession>A0ABX0J293</accession>
<name>A0ABX0J293_9BACL</name>
<comment type="caution">
    <text evidence="1">The sequence shown here is derived from an EMBL/GenBank/DDBJ whole genome shotgun (WGS) entry which is preliminary data.</text>
</comment>
<protein>
    <submittedName>
        <fullName evidence="1">Uncharacterized protein</fullName>
    </submittedName>
</protein>